<dbReference type="HOGENOM" id="CLU_2654427_0_0_1"/>
<organism evidence="2 3">
    <name type="scientific">Cryptococcus deuterogattii Ram5</name>
    <dbReference type="NCBI Taxonomy" id="1296110"/>
    <lineage>
        <taxon>Eukaryota</taxon>
        <taxon>Fungi</taxon>
        <taxon>Dikarya</taxon>
        <taxon>Basidiomycota</taxon>
        <taxon>Agaricomycotina</taxon>
        <taxon>Tremellomycetes</taxon>
        <taxon>Tremellales</taxon>
        <taxon>Cryptococcaceae</taxon>
        <taxon>Cryptococcus</taxon>
        <taxon>Cryptococcus gattii species complex</taxon>
    </lineage>
</organism>
<evidence type="ECO:0000313" key="2">
    <source>
        <dbReference type="EMBL" id="KIR37618.1"/>
    </source>
</evidence>
<accession>A0A0D0TQF7</accession>
<dbReference type="AlphaFoldDB" id="A0A0D0TQF7"/>
<dbReference type="Proteomes" id="UP000053392">
    <property type="component" value="Unassembled WGS sequence"/>
</dbReference>
<feature type="compositionally biased region" description="Low complexity" evidence="1">
    <location>
        <begin position="15"/>
        <end position="38"/>
    </location>
</feature>
<evidence type="ECO:0000313" key="3">
    <source>
        <dbReference type="Proteomes" id="UP000053392"/>
    </source>
</evidence>
<reference evidence="2 3" key="1">
    <citation type="submission" date="2015-01" db="EMBL/GenBank/DDBJ databases">
        <title>The Genome Sequence of Cryptococcus gattii Ram5.</title>
        <authorList>
            <consortium name="The Broad Institute Genomics Platform"/>
            <person name="Cuomo C."/>
            <person name="Litvintseva A."/>
            <person name="Chen Y."/>
            <person name="Heitman J."/>
            <person name="Sun S."/>
            <person name="Springer D."/>
            <person name="Dromer F."/>
            <person name="Young S."/>
            <person name="Zeng Q."/>
            <person name="Gargeya S."/>
            <person name="Abouelleil A."/>
            <person name="Alvarado L."/>
            <person name="Chapman S.B."/>
            <person name="Gainer-Dewar J."/>
            <person name="Goldberg J."/>
            <person name="Griggs A."/>
            <person name="Gujja S."/>
            <person name="Hansen M."/>
            <person name="Howarth C."/>
            <person name="Imamovic A."/>
            <person name="Larimer J."/>
            <person name="Murphy C."/>
            <person name="Naylor J."/>
            <person name="Pearson M."/>
            <person name="Priest M."/>
            <person name="Roberts A."/>
            <person name="Saif S."/>
            <person name="Shea T."/>
            <person name="Sykes S."/>
            <person name="Wortman J."/>
            <person name="Nusbaum C."/>
            <person name="Birren B."/>
        </authorList>
    </citation>
    <scope>NUCLEOTIDE SEQUENCE [LARGE SCALE GENOMIC DNA]</scope>
    <source>
        <strain evidence="2 3">Ram5</strain>
    </source>
</reference>
<protein>
    <submittedName>
        <fullName evidence="2">Uncharacterized protein</fullName>
    </submittedName>
</protein>
<gene>
    <name evidence="2" type="ORF">I313_06341</name>
</gene>
<keyword evidence="3" id="KW-1185">Reference proteome</keyword>
<name>A0A0D0TQF7_9TREE</name>
<feature type="region of interest" description="Disordered" evidence="1">
    <location>
        <begin position="1"/>
        <end position="44"/>
    </location>
</feature>
<sequence length="76" mass="8005">MPDTKFRPGQWQPEGIASQAQSGSSISRSAASQTTQTGMQASQASIHEIRDENIFASEGKVDISGNRAGLLLRGTG</sequence>
<proteinExistence type="predicted"/>
<dbReference type="EMBL" id="KN847914">
    <property type="protein sequence ID" value="KIR37618.1"/>
    <property type="molecule type" value="Genomic_DNA"/>
</dbReference>
<evidence type="ECO:0000256" key="1">
    <source>
        <dbReference type="SAM" id="MobiDB-lite"/>
    </source>
</evidence>